<proteinExistence type="predicted"/>
<sequence>MENENEIPQNIIEGNPINMQKIDGKLRDCYENDLMKKMLEHAPDKRMTSTQVSQRVSQLKAIKEKLTEKEKELIQLCGDVHRSRIDFRKRVLVQRRRSWRSLYAASQNLTSWCRGDNAEINEGVLSIIGSTIKECGAI</sequence>
<comment type="caution">
    <text evidence="1">The sequence shown here is derived from an EMBL/GenBank/DDBJ whole genome shotgun (WGS) entry which is preliminary data.</text>
</comment>
<accession>A0ABQ9ZDZ9</accession>
<keyword evidence="2" id="KW-1185">Reference proteome</keyword>
<reference evidence="1 2" key="1">
    <citation type="journal article" date="2023" name="Nucleic Acids Res.">
        <title>The hologenome of Daphnia magna reveals possible DNA methylation and microbiome-mediated evolution of the host genome.</title>
        <authorList>
            <person name="Chaturvedi A."/>
            <person name="Li X."/>
            <person name="Dhandapani V."/>
            <person name="Marshall H."/>
            <person name="Kissane S."/>
            <person name="Cuenca-Cambronero M."/>
            <person name="Asole G."/>
            <person name="Calvet F."/>
            <person name="Ruiz-Romero M."/>
            <person name="Marangio P."/>
            <person name="Guigo R."/>
            <person name="Rago D."/>
            <person name="Mirbahai L."/>
            <person name="Eastwood N."/>
            <person name="Colbourne J.K."/>
            <person name="Zhou J."/>
            <person name="Mallon E."/>
            <person name="Orsini L."/>
        </authorList>
    </citation>
    <scope>NUCLEOTIDE SEQUENCE [LARGE SCALE GENOMIC DNA]</scope>
    <source>
        <strain evidence="1">LRV0_1</strain>
    </source>
</reference>
<dbReference type="Proteomes" id="UP001234178">
    <property type="component" value="Unassembled WGS sequence"/>
</dbReference>
<protein>
    <submittedName>
        <fullName evidence="1">Uncharacterized protein</fullName>
    </submittedName>
</protein>
<name>A0ABQ9ZDZ9_9CRUS</name>
<evidence type="ECO:0000313" key="2">
    <source>
        <dbReference type="Proteomes" id="UP001234178"/>
    </source>
</evidence>
<evidence type="ECO:0000313" key="1">
    <source>
        <dbReference type="EMBL" id="KAK4011146.1"/>
    </source>
</evidence>
<dbReference type="EMBL" id="JAOYFB010000003">
    <property type="protein sequence ID" value="KAK4011146.1"/>
    <property type="molecule type" value="Genomic_DNA"/>
</dbReference>
<organism evidence="1 2">
    <name type="scientific">Daphnia magna</name>
    <dbReference type="NCBI Taxonomy" id="35525"/>
    <lineage>
        <taxon>Eukaryota</taxon>
        <taxon>Metazoa</taxon>
        <taxon>Ecdysozoa</taxon>
        <taxon>Arthropoda</taxon>
        <taxon>Crustacea</taxon>
        <taxon>Branchiopoda</taxon>
        <taxon>Diplostraca</taxon>
        <taxon>Cladocera</taxon>
        <taxon>Anomopoda</taxon>
        <taxon>Daphniidae</taxon>
        <taxon>Daphnia</taxon>
    </lineage>
</organism>
<gene>
    <name evidence="1" type="ORF">OUZ56_020261</name>
</gene>